<dbReference type="GO" id="GO:0005198">
    <property type="term" value="F:structural molecule activity"/>
    <property type="evidence" value="ECO:0007669"/>
    <property type="project" value="UniProtKB-UniRule"/>
</dbReference>
<keyword evidence="6" id="KW-0966">Cell projection</keyword>
<evidence type="ECO:0000256" key="5">
    <source>
        <dbReference type="NCBIfam" id="TIGR00205"/>
    </source>
</evidence>
<dbReference type="GO" id="GO:0071973">
    <property type="term" value="P:bacterial-type flagellum-dependent cell motility"/>
    <property type="evidence" value="ECO:0007669"/>
    <property type="project" value="InterPro"/>
</dbReference>
<dbReference type="Proteomes" id="UP000472355">
    <property type="component" value="Unassembled WGS sequence"/>
</dbReference>
<dbReference type="GO" id="GO:0009425">
    <property type="term" value="C:bacterial-type flagellum basal body"/>
    <property type="evidence" value="ECO:0007669"/>
    <property type="project" value="UniProtKB-SubCell"/>
</dbReference>
<gene>
    <name evidence="4 6" type="primary">fliE</name>
    <name evidence="6" type="ORF">EXM65_03375</name>
</gene>
<dbReference type="GO" id="GO:0003774">
    <property type="term" value="F:cytoskeletal motor activity"/>
    <property type="evidence" value="ECO:0007669"/>
    <property type="project" value="InterPro"/>
</dbReference>
<evidence type="ECO:0000313" key="7">
    <source>
        <dbReference type="Proteomes" id="UP000472355"/>
    </source>
</evidence>
<dbReference type="PANTHER" id="PTHR34653">
    <property type="match status" value="1"/>
</dbReference>
<dbReference type="NCBIfam" id="TIGR00205">
    <property type="entry name" value="fliE"/>
    <property type="match status" value="1"/>
</dbReference>
<evidence type="ECO:0000256" key="1">
    <source>
        <dbReference type="ARBA" id="ARBA00004117"/>
    </source>
</evidence>
<reference evidence="6 7" key="1">
    <citation type="submission" date="2019-02" db="EMBL/GenBank/DDBJ databases">
        <title>Genome sequencing of Clostridium botulinum clinical isolates.</title>
        <authorList>
            <person name="Brunt J."/>
            <person name="Van Vliet A.H.M."/>
            <person name="Stringer S.C."/>
            <person name="Grant K.A."/>
            <person name="Carter A.C."/>
            <person name="Peck M.W."/>
        </authorList>
    </citation>
    <scope>NUCLEOTIDE SEQUENCE [LARGE SCALE GENOMIC DNA]</scope>
    <source>
        <strain evidence="6 7">H113700579</strain>
    </source>
</reference>
<evidence type="ECO:0000256" key="3">
    <source>
        <dbReference type="ARBA" id="ARBA00023143"/>
    </source>
</evidence>
<dbReference type="InterPro" id="IPR001624">
    <property type="entry name" value="FliE"/>
</dbReference>
<comment type="caution">
    <text evidence="6">The sequence shown here is derived from an EMBL/GenBank/DDBJ whole genome shotgun (WGS) entry which is preliminary data.</text>
</comment>
<dbReference type="PANTHER" id="PTHR34653:SF1">
    <property type="entry name" value="FLAGELLAR HOOK-BASAL BODY COMPLEX PROTEIN FLIE"/>
    <property type="match status" value="1"/>
</dbReference>
<comment type="subcellular location">
    <subcellularLocation>
        <location evidence="1 4">Bacterial flagellum basal body</location>
    </subcellularLocation>
</comment>
<evidence type="ECO:0000256" key="4">
    <source>
        <dbReference type="HAMAP-Rule" id="MF_00724"/>
    </source>
</evidence>
<keyword evidence="3 4" id="KW-0975">Bacterial flagellum</keyword>
<name>A0A6B4FJ12_CLOBO</name>
<dbReference type="EMBL" id="SGKU01000006">
    <property type="protein sequence ID" value="NFA41648.1"/>
    <property type="molecule type" value="Genomic_DNA"/>
</dbReference>
<evidence type="ECO:0000256" key="2">
    <source>
        <dbReference type="ARBA" id="ARBA00009272"/>
    </source>
</evidence>
<keyword evidence="6" id="KW-0282">Flagellum</keyword>
<proteinExistence type="inferred from homology"/>
<comment type="similarity">
    <text evidence="2 4">Belongs to the FliE family.</text>
</comment>
<dbReference type="PRINTS" id="PR01006">
    <property type="entry name" value="FLGHOOKFLIE"/>
</dbReference>
<dbReference type="AlphaFoldDB" id="A0A6B4FJ12"/>
<evidence type="ECO:0000313" key="6">
    <source>
        <dbReference type="EMBL" id="NFA41648.1"/>
    </source>
</evidence>
<organism evidence="6 7">
    <name type="scientific">Clostridium botulinum</name>
    <dbReference type="NCBI Taxonomy" id="1491"/>
    <lineage>
        <taxon>Bacteria</taxon>
        <taxon>Bacillati</taxon>
        <taxon>Bacillota</taxon>
        <taxon>Clostridia</taxon>
        <taxon>Eubacteriales</taxon>
        <taxon>Clostridiaceae</taxon>
        <taxon>Clostridium</taxon>
    </lineage>
</organism>
<dbReference type="RefSeq" id="WP_012451582.1">
    <property type="nucleotide sequence ID" value="NZ_CP010520.1"/>
</dbReference>
<protein>
    <recommendedName>
        <fullName evidence="4 5">Flagellar hook-basal body complex protein FliE</fullName>
    </recommendedName>
</protein>
<accession>A0A6B4FJ12</accession>
<sequence>MKIINGFDEKQVLFNNKFDALNNKRGQDITLNKENNVSFGETLKGCIDEINTKQVQADSYTNAFVKGDDVNIDEVMIKGEEASLALQFLVKTRDNLVESYKELIKMQL</sequence>
<dbReference type="HAMAP" id="MF_00724">
    <property type="entry name" value="FliE"/>
    <property type="match status" value="1"/>
</dbReference>
<dbReference type="Pfam" id="PF02049">
    <property type="entry name" value="FliE"/>
    <property type="match status" value="1"/>
</dbReference>
<keyword evidence="6" id="KW-0969">Cilium</keyword>